<reference evidence="2 3" key="1">
    <citation type="submission" date="2015-02" db="EMBL/GenBank/DDBJ databases">
        <title>Single-cell genomics of uncultivated deep-branching MTB reveals a conserved set of magnetosome genes.</title>
        <authorList>
            <person name="Kolinko S."/>
            <person name="Richter M."/>
            <person name="Glockner F.O."/>
            <person name="Brachmann A."/>
            <person name="Schuler D."/>
        </authorList>
    </citation>
    <scope>NUCLEOTIDE SEQUENCE [LARGE SCALE GENOMIC DNA]</scope>
    <source>
        <strain evidence="2">SKK-01</strain>
    </source>
</reference>
<dbReference type="InterPro" id="IPR043129">
    <property type="entry name" value="ATPase_NBD"/>
</dbReference>
<dbReference type="InterPro" id="IPR050696">
    <property type="entry name" value="FtsA/MreB"/>
</dbReference>
<dbReference type="AlphaFoldDB" id="A0A0F0CR88"/>
<dbReference type="InterPro" id="IPR005883">
    <property type="entry name" value="PilM"/>
</dbReference>
<dbReference type="PANTHER" id="PTHR32432:SF3">
    <property type="entry name" value="ETHANOLAMINE UTILIZATION PROTEIN EUTJ"/>
    <property type="match status" value="1"/>
</dbReference>
<dbReference type="CDD" id="cd24049">
    <property type="entry name" value="ASKHA_NBD_PilM"/>
    <property type="match status" value="1"/>
</dbReference>
<proteinExistence type="predicted"/>
<dbReference type="Gene3D" id="3.30.1490.300">
    <property type="match status" value="1"/>
</dbReference>
<dbReference type="SMART" id="SM00842">
    <property type="entry name" value="FtsA"/>
    <property type="match status" value="1"/>
</dbReference>
<dbReference type="SUPFAM" id="SSF53067">
    <property type="entry name" value="Actin-like ATPase domain"/>
    <property type="match status" value="2"/>
</dbReference>
<dbReference type="InterPro" id="IPR003494">
    <property type="entry name" value="SHS2_FtsA"/>
</dbReference>
<gene>
    <name evidence="2" type="ORF">OMAG_000308</name>
</gene>
<comment type="caution">
    <text evidence="2">The sequence shown here is derived from an EMBL/GenBank/DDBJ whole genome shotgun (WGS) entry which is preliminary data.</text>
</comment>
<dbReference type="EMBL" id="JYNY01000067">
    <property type="protein sequence ID" value="KJJ85833.1"/>
    <property type="molecule type" value="Genomic_DNA"/>
</dbReference>
<accession>A0A0F0CR88</accession>
<organism evidence="2 3">
    <name type="scientific">Candidatus Omnitrophus magneticus</name>
    <dbReference type="NCBI Taxonomy" id="1609969"/>
    <lineage>
        <taxon>Bacteria</taxon>
        <taxon>Pseudomonadati</taxon>
        <taxon>Candidatus Omnitrophota</taxon>
        <taxon>Candidatus Omnitrophus</taxon>
    </lineage>
</organism>
<evidence type="ECO:0000259" key="1">
    <source>
        <dbReference type="SMART" id="SM00842"/>
    </source>
</evidence>
<evidence type="ECO:0000313" key="3">
    <source>
        <dbReference type="Proteomes" id="UP000033428"/>
    </source>
</evidence>
<dbReference type="Pfam" id="PF11104">
    <property type="entry name" value="PilM_2"/>
    <property type="match status" value="1"/>
</dbReference>
<dbReference type="PIRSF" id="PIRSF019169">
    <property type="entry name" value="PilM"/>
    <property type="match status" value="1"/>
</dbReference>
<keyword evidence="3" id="KW-1185">Reference proteome</keyword>
<dbReference type="Gene3D" id="3.30.420.40">
    <property type="match status" value="2"/>
</dbReference>
<name>A0A0F0CR88_9BACT</name>
<dbReference type="GO" id="GO:0051301">
    <property type="term" value="P:cell division"/>
    <property type="evidence" value="ECO:0007669"/>
    <property type="project" value="InterPro"/>
</dbReference>
<dbReference type="NCBIfam" id="TIGR01175">
    <property type="entry name" value="pilM"/>
    <property type="match status" value="1"/>
</dbReference>
<dbReference type="Proteomes" id="UP000033428">
    <property type="component" value="Unassembled WGS sequence"/>
</dbReference>
<sequence length="360" mass="40207">MKVSNVKSILKDASSFFQSMYIKEQEHSKISIGLDIGTRSIKAVALEKKADIIRVVGYKIKDICFQEANKNSSDLEKIITEVLSGLGARANNVNIAMSGAGVIVRFVKMPKMTKNELKNAILMDAERYIPFNASDVVIDFFPLDSPEDGEMNVILSAVKKDLVDARLELFKKLGINIDVIDLDIFSVLNAFLIAYPVDNDKVYAFIDWGYSKVNFLISEGGLPRFMRFIQLGAKDMNKAVSCDMDLPLVEAEKACMECSSDKSDNVFGSMETALKKLVKEIEISVGYFESNYHKNISGIYLSGGVVVNQKIIEYMKEEIGMDIKIWNPFEKFICDENLLKEINSHLVFPKLAVSAGAALR</sequence>
<evidence type="ECO:0000313" key="2">
    <source>
        <dbReference type="EMBL" id="KJJ85833.1"/>
    </source>
</evidence>
<dbReference type="PANTHER" id="PTHR32432">
    <property type="entry name" value="CELL DIVISION PROTEIN FTSA-RELATED"/>
    <property type="match status" value="1"/>
</dbReference>
<protein>
    <submittedName>
        <fullName evidence="2">Type IV pilus assembly protein PilM</fullName>
    </submittedName>
</protein>
<feature type="domain" description="SHS2" evidence="1">
    <location>
        <begin position="31"/>
        <end position="191"/>
    </location>
</feature>